<feature type="repeat" description="ANK" evidence="3">
    <location>
        <begin position="128"/>
        <end position="160"/>
    </location>
</feature>
<evidence type="ECO:0000256" key="3">
    <source>
        <dbReference type="PROSITE-ProRule" id="PRU00023"/>
    </source>
</evidence>
<keyword evidence="6" id="KW-1185">Reference proteome</keyword>
<dbReference type="Proteomes" id="UP000502502">
    <property type="component" value="Chromosome"/>
</dbReference>
<dbReference type="PROSITE" id="PS50297">
    <property type="entry name" value="ANK_REP_REGION"/>
    <property type="match status" value="2"/>
</dbReference>
<dbReference type="AlphaFoldDB" id="A0A6G7ZKM5"/>
<dbReference type="InterPro" id="IPR036770">
    <property type="entry name" value="Ankyrin_rpt-contain_sf"/>
</dbReference>
<dbReference type="Gene3D" id="1.25.40.20">
    <property type="entry name" value="Ankyrin repeat-containing domain"/>
    <property type="match status" value="1"/>
</dbReference>
<gene>
    <name evidence="5" type="ORF">G7078_01235</name>
</gene>
<dbReference type="SMART" id="SM00248">
    <property type="entry name" value="ANK"/>
    <property type="match status" value="3"/>
</dbReference>
<feature type="chain" id="PRO_5026130561" evidence="4">
    <location>
        <begin position="23"/>
        <end position="192"/>
    </location>
</feature>
<keyword evidence="4" id="KW-0732">Signal</keyword>
<evidence type="ECO:0000256" key="2">
    <source>
        <dbReference type="ARBA" id="ARBA00023043"/>
    </source>
</evidence>
<feature type="signal peptide" evidence="4">
    <location>
        <begin position="1"/>
        <end position="22"/>
    </location>
</feature>
<dbReference type="Pfam" id="PF12796">
    <property type="entry name" value="Ank_2"/>
    <property type="match status" value="1"/>
</dbReference>
<name>A0A6G7ZKM5_9SPHN</name>
<dbReference type="PANTHER" id="PTHR24171">
    <property type="entry name" value="ANKYRIN REPEAT DOMAIN-CONTAINING PROTEIN 39-RELATED"/>
    <property type="match status" value="1"/>
</dbReference>
<feature type="repeat" description="ANK" evidence="3">
    <location>
        <begin position="95"/>
        <end position="127"/>
    </location>
</feature>
<evidence type="ECO:0000256" key="4">
    <source>
        <dbReference type="SAM" id="SignalP"/>
    </source>
</evidence>
<dbReference type="RefSeq" id="WP_166092186.1">
    <property type="nucleotide sequence ID" value="NZ_CP049871.1"/>
</dbReference>
<feature type="repeat" description="ANK" evidence="3">
    <location>
        <begin position="62"/>
        <end position="94"/>
    </location>
</feature>
<reference evidence="5 6" key="1">
    <citation type="submission" date="2020-03" db="EMBL/GenBank/DDBJ databases">
        <title>Sphingomonas sp. nov., isolated from fish.</title>
        <authorList>
            <person name="Hyun D.-W."/>
            <person name="Bae J.-W."/>
        </authorList>
    </citation>
    <scope>NUCLEOTIDE SEQUENCE [LARGE SCALE GENOMIC DNA]</scope>
    <source>
        <strain evidence="5 6">HDW15C</strain>
    </source>
</reference>
<protein>
    <submittedName>
        <fullName evidence="5">Ankyrin repeat domain-containing protein</fullName>
    </submittedName>
</protein>
<organism evidence="5 6">
    <name type="scientific">Sphingomonas sinipercae</name>
    <dbReference type="NCBI Taxonomy" id="2714944"/>
    <lineage>
        <taxon>Bacteria</taxon>
        <taxon>Pseudomonadati</taxon>
        <taxon>Pseudomonadota</taxon>
        <taxon>Alphaproteobacteria</taxon>
        <taxon>Sphingomonadales</taxon>
        <taxon>Sphingomonadaceae</taxon>
        <taxon>Sphingomonas</taxon>
    </lineage>
</organism>
<evidence type="ECO:0000256" key="1">
    <source>
        <dbReference type="ARBA" id="ARBA00022737"/>
    </source>
</evidence>
<dbReference type="InterPro" id="IPR002110">
    <property type="entry name" value="Ankyrin_rpt"/>
</dbReference>
<evidence type="ECO:0000313" key="5">
    <source>
        <dbReference type="EMBL" id="QIL01547.1"/>
    </source>
</evidence>
<dbReference type="EMBL" id="CP049871">
    <property type="protein sequence ID" value="QIL01547.1"/>
    <property type="molecule type" value="Genomic_DNA"/>
</dbReference>
<evidence type="ECO:0000313" key="6">
    <source>
        <dbReference type="Proteomes" id="UP000502502"/>
    </source>
</evidence>
<keyword evidence="1" id="KW-0677">Repeat</keyword>
<dbReference type="PROSITE" id="PS50088">
    <property type="entry name" value="ANK_REPEAT"/>
    <property type="match status" value="3"/>
</dbReference>
<sequence length="192" mass="20384">MKWWEAAAAALVLVGSSAGALAQKAGQANADSFVKAVREQDNANAMDMLRENPGLIDARGDKGQTALIAAIGERDPEWTAFLLSRGADPNFTGEDGDRPLIAAARAGFEDGAMLLLEKGAKVDATNKRGETALIVAVQRKQPAIVKLLLGSGADPDKNDSFAGYSARDYALQDTRSRDIIKLIEAKKPPPRP</sequence>
<dbReference type="SUPFAM" id="SSF48403">
    <property type="entry name" value="Ankyrin repeat"/>
    <property type="match status" value="1"/>
</dbReference>
<proteinExistence type="predicted"/>
<dbReference type="KEGG" id="ssin:G7078_01235"/>
<keyword evidence="2 3" id="KW-0040">ANK repeat</keyword>
<accession>A0A6G7ZKM5</accession>